<gene>
    <name evidence="2" type="ORF">KXV57_003840</name>
</gene>
<evidence type="ECO:0000313" key="3">
    <source>
        <dbReference type="Proteomes" id="UP000813423"/>
    </source>
</evidence>
<feature type="region of interest" description="Disordered" evidence="1">
    <location>
        <begin position="857"/>
        <end position="879"/>
    </location>
</feature>
<evidence type="ECO:0000256" key="1">
    <source>
        <dbReference type="SAM" id="MobiDB-lite"/>
    </source>
</evidence>
<feature type="region of interest" description="Disordered" evidence="1">
    <location>
        <begin position="350"/>
        <end position="400"/>
    </location>
</feature>
<feature type="compositionally biased region" description="Low complexity" evidence="1">
    <location>
        <begin position="357"/>
        <end position="393"/>
    </location>
</feature>
<sequence>MDLFLYNPTYQVWICTAPRCQYAVSPRTLLGHLRTRHRSHPTVATPALCQAVLTEMLQRPWADPSQGPCPQPSTGDPPVPGLPVYQGRGCPHCPYICRALAGLQDHRARKHKDQDGYWGQGKLSAARAQARAQARLADRVVSCQRFYRAGPGSHFFEMTCAAQPSQQALLAAPQTPAERIRAHIDQALREAEAAATLVNGQVPSLEGHPTEVSPWLELTRWPEYLRGQDLTAVALLRCPADPVQEPLLALFSASIERLIWQAYQTIRSGQINEFDQVQINTFFREPGVWNRPIQIHLRLKTYRQYCQVWQRLVCFAYRSTRPDQPIQLRHQLNTTQLAALDQMEEGITNPAGIRGIRGTTASTPSTPSTPSAPGTSRTPRAPSTTSAPITIPPRGKGTEPAGPGLTLVAFLAVLGVDPARQTFREPYSYTSYLSGLVKIAQMLVALQAVHLTRAGAVSHPADALDEMRERFLLYGVRAPFGWITRLRTYGKKIQNSTTSLGYIYWSDDEQTLSYKDLRLSMRGLRQFIAGQVQLAQADLARLFLLHEEEIREEIVPQLALHKLQDDPTKNQRGWNFLQDQRTRAALPTTGEWWLLDRVLGTDWLWEEFLQLHQIGQQDQVLWQAGAVDQYLQQVKVFLERLLLLVHMTGGQPARATELLSLRHSNTLHGRHRNIFIEHGLVSTVTTYHKGYSINNTTKIIHRYLPKAVSELVVYYLWLILPFCQALQKLVYGQKGPASAFLWPAGEGSWDSSQLRKVLQREARTHLQTKMNILSYRHAAIAISRVHLKCGGFKRDYGADDAAFNEQASHGSWIAGTVYARGLQEAPGHVEARRRQYRAISREWHGFLGFETYLGPRKRPAQDDLRQTHRGRAGPKEKARGEAELQQSFQYVSWQQVFPSGLGSHYIHIRYPDWVPLPPSMQGVQAAVNEVVQAWEQAQAQAKADQAIQASQLTDANPWLRMTRWADYLQGIQAYDLLACVAVPEADTVDATEQGVQVIWDTMAQVTRKSQQTVQHCGQAIRVEAVRSEKGQTPHRPLLAYMDEAAIQKHVHPWQQILAFIARTQAPHDWTSPKYGMTARQQSKWRQLWQLARQPAGSPDPNLHGSQAADLEAWAMTAIEKACLEFCIELLNQRHRSHEYESALVCAMAVLGQGDTGWRDPESYPPILSRVIKIARFMIVQKALWMDPNPWQIIQTWARKDQSAEWVLASADDQLGEIDEGYGSDDQPSTPGPPSSPPSSVHSDDPLPAVNIRPSRRPFQEQVTWMMHQFMIRRTHSPMETLLDWRTYGLKVHYNHTAPGHVTWMGEDQLLYQQMAFTMGDFRGFIHGLVTAAWEILSHLCMQDHARMPPIPWTTLYDDPSQSQAGWNFVQDARTQWPVDGTHWMIDRLRAEPAMQRHFLQGGRFHPSAIQQYWQRVAQFKEKLAIIVHATAGQPARAPELLSIQHCNTMNSQQRNIYIEDGMVTFVTAYHKGFHVSNDVKIIHRYVPREVGELVAGHAGKPDRAGKAWNPRQPGRLREVLKRETRTWLGTAIHIAAYRDIAIGISRRFLRPSTAFPQNIQEAEPPAAMDADAEEHMDHEQWMGHRG</sequence>
<proteinExistence type="predicted"/>
<dbReference type="Pfam" id="PF12013">
    <property type="entry name" value="OrsD"/>
    <property type="match status" value="1"/>
</dbReference>
<reference evidence="2" key="1">
    <citation type="submission" date="2021-08" db="EMBL/GenBank/DDBJ databases">
        <title>Global Aspergillus fumigatus from environmental and clinical sources.</title>
        <authorList>
            <person name="Barber A."/>
            <person name="Sae-Ong T."/>
        </authorList>
    </citation>
    <scope>NUCLEOTIDE SEQUENCE</scope>
    <source>
        <strain evidence="2">NRZ-2016-071</strain>
    </source>
</reference>
<comment type="caution">
    <text evidence="2">The sequence shown here is derived from an EMBL/GenBank/DDBJ whole genome shotgun (WGS) entry which is preliminary data.</text>
</comment>
<name>A0A9P8NBA4_ASPFM</name>
<dbReference type="Proteomes" id="UP000813423">
    <property type="component" value="Unassembled WGS sequence"/>
</dbReference>
<dbReference type="EMBL" id="JAIBSC010000231">
    <property type="protein sequence ID" value="KAH1892568.1"/>
    <property type="molecule type" value="Genomic_DNA"/>
</dbReference>
<dbReference type="InterPro" id="IPR022698">
    <property type="entry name" value="OrsD"/>
</dbReference>
<protein>
    <submittedName>
        <fullName evidence="2">Uncharacterized protein</fullName>
    </submittedName>
</protein>
<accession>A0A9P8NBA4</accession>
<feature type="region of interest" description="Disordered" evidence="1">
    <location>
        <begin position="1216"/>
        <end position="1252"/>
    </location>
</feature>
<evidence type="ECO:0000313" key="2">
    <source>
        <dbReference type="EMBL" id="KAH1892568.1"/>
    </source>
</evidence>
<organism evidence="2 3">
    <name type="scientific">Aspergillus fumigatus</name>
    <name type="common">Neosartorya fumigata</name>
    <dbReference type="NCBI Taxonomy" id="746128"/>
    <lineage>
        <taxon>Eukaryota</taxon>
        <taxon>Fungi</taxon>
        <taxon>Dikarya</taxon>
        <taxon>Ascomycota</taxon>
        <taxon>Pezizomycotina</taxon>
        <taxon>Eurotiomycetes</taxon>
        <taxon>Eurotiomycetidae</taxon>
        <taxon>Eurotiales</taxon>
        <taxon>Aspergillaceae</taxon>
        <taxon>Aspergillus</taxon>
        <taxon>Aspergillus subgen. Fumigati</taxon>
    </lineage>
</organism>